<proteinExistence type="predicted"/>
<dbReference type="Gene3D" id="1.10.287.2610">
    <property type="match status" value="1"/>
</dbReference>
<evidence type="ECO:0000256" key="1">
    <source>
        <dbReference type="SAM" id="Coils"/>
    </source>
</evidence>
<evidence type="ECO:0000313" key="2">
    <source>
        <dbReference type="EMBL" id="PRH39020.1"/>
    </source>
</evidence>
<gene>
    <name evidence="2" type="ORF">C6T65_28635</name>
</gene>
<name>A0AA44XVX7_BURVI</name>
<keyword evidence="1" id="KW-0175">Coiled coil</keyword>
<reference evidence="2 3" key="1">
    <citation type="submission" date="2018-03" db="EMBL/GenBank/DDBJ databases">
        <authorList>
            <person name="Nguyen K."/>
            <person name="Fouts D."/>
            <person name="Sutton G."/>
        </authorList>
    </citation>
    <scope>NUCLEOTIDE SEQUENCE [LARGE SCALE GENOMIC DNA]</scope>
    <source>
        <strain evidence="2 3">AU3578</strain>
    </source>
</reference>
<sequence length="417" mass="46523">MNARNLPAKPLPDAEFNPTIPDDPSILGDEADEPFDLSTTFAHIPSQRELSKVARSTFGDLPEALIRTVVQESEEVAHSTRKILQEHMRIGGNFVHILTSVVGHYVTTQGDTRAVRDRAKSLVYGYLTKTFRKSKESVRLYIRCYEKFSTNIGAVQILTFSDLALLVGNDIGNDVVEMVMDARRDNPDLSKREVEKLIADYRDRLDEKDSRIGAITDELMTAVGQLDVAQHEIKRLTKSLEAVRLEQAQERENADATSVEFASVSKQVSTLQHELANREREVEQITRELAQLRASPLKEKIPVPTLPDAYQNLSDALEAKMAELKDVTVRLDEKTAELSELEEKAKAQQSAIEASAALEAKVRSLIEKFGVFVQDYHSAQLLVTADGNPARFRNLFQALADLIGKFHDEVDAAAQAV</sequence>
<evidence type="ECO:0008006" key="4">
    <source>
        <dbReference type="Google" id="ProtNLM"/>
    </source>
</evidence>
<comment type="caution">
    <text evidence="2">The sequence shown here is derived from an EMBL/GenBank/DDBJ whole genome shotgun (WGS) entry which is preliminary data.</text>
</comment>
<dbReference type="RefSeq" id="WP_060081640.1">
    <property type="nucleotide sequence ID" value="NZ_CADFFO010000076.1"/>
</dbReference>
<accession>A0AA44XVX7</accession>
<dbReference type="EMBL" id="PVHK01000217">
    <property type="protein sequence ID" value="PRH39020.1"/>
    <property type="molecule type" value="Genomic_DNA"/>
</dbReference>
<organism evidence="2 3">
    <name type="scientific">Burkholderia vietnamiensis</name>
    <dbReference type="NCBI Taxonomy" id="60552"/>
    <lineage>
        <taxon>Bacteria</taxon>
        <taxon>Pseudomonadati</taxon>
        <taxon>Pseudomonadota</taxon>
        <taxon>Betaproteobacteria</taxon>
        <taxon>Burkholderiales</taxon>
        <taxon>Burkholderiaceae</taxon>
        <taxon>Burkholderia</taxon>
        <taxon>Burkholderia cepacia complex</taxon>
    </lineage>
</organism>
<feature type="coiled-coil region" evidence="1">
    <location>
        <begin position="191"/>
        <end position="358"/>
    </location>
</feature>
<dbReference type="AlphaFoldDB" id="A0AA44XVX7"/>
<evidence type="ECO:0000313" key="3">
    <source>
        <dbReference type="Proteomes" id="UP000237632"/>
    </source>
</evidence>
<protein>
    <recommendedName>
        <fullName evidence="4">Chromosome partition protein Smc</fullName>
    </recommendedName>
</protein>
<dbReference type="Proteomes" id="UP000237632">
    <property type="component" value="Unassembled WGS sequence"/>
</dbReference>